<organism evidence="1 2">
    <name type="scientific">Methylobacterium pseudosasicola</name>
    <dbReference type="NCBI Taxonomy" id="582667"/>
    <lineage>
        <taxon>Bacteria</taxon>
        <taxon>Pseudomonadati</taxon>
        <taxon>Pseudomonadota</taxon>
        <taxon>Alphaproteobacteria</taxon>
        <taxon>Hyphomicrobiales</taxon>
        <taxon>Methylobacteriaceae</taxon>
        <taxon>Methylobacterium</taxon>
    </lineage>
</organism>
<accession>A0A1I4US73</accession>
<dbReference type="STRING" id="582667.SAMN05192568_107524"/>
<keyword evidence="2" id="KW-1185">Reference proteome</keyword>
<dbReference type="OrthoDB" id="8005322at2"/>
<protein>
    <submittedName>
        <fullName evidence="1">Uncharacterized protein</fullName>
    </submittedName>
</protein>
<evidence type="ECO:0000313" key="2">
    <source>
        <dbReference type="Proteomes" id="UP000199048"/>
    </source>
</evidence>
<sequence>MAALDLPAGYSVTRTRAGYALRSPYGPLGDDFDCWAEACFAAQDHADSLALEASDEVAAVSDFEAQSLLEAA</sequence>
<dbReference type="AlphaFoldDB" id="A0A1I4US73"/>
<reference evidence="2" key="1">
    <citation type="submission" date="2016-10" db="EMBL/GenBank/DDBJ databases">
        <authorList>
            <person name="Varghese N."/>
            <person name="Submissions S."/>
        </authorList>
    </citation>
    <scope>NUCLEOTIDE SEQUENCE [LARGE SCALE GENOMIC DNA]</scope>
    <source>
        <strain evidence="2">BL36</strain>
    </source>
</reference>
<gene>
    <name evidence="1" type="ORF">SAMN05192568_107524</name>
</gene>
<dbReference type="Proteomes" id="UP000199048">
    <property type="component" value="Unassembled WGS sequence"/>
</dbReference>
<name>A0A1I4US73_9HYPH</name>
<dbReference type="EMBL" id="FOTK01000075">
    <property type="protein sequence ID" value="SFM91583.1"/>
    <property type="molecule type" value="Genomic_DNA"/>
</dbReference>
<dbReference type="RefSeq" id="WP_092047085.1">
    <property type="nucleotide sequence ID" value="NZ_FOTK01000075.1"/>
</dbReference>
<proteinExistence type="predicted"/>
<evidence type="ECO:0000313" key="1">
    <source>
        <dbReference type="EMBL" id="SFM91583.1"/>
    </source>
</evidence>